<evidence type="ECO:0000256" key="1">
    <source>
        <dbReference type="SAM" id="SignalP"/>
    </source>
</evidence>
<evidence type="ECO:0000313" key="3">
    <source>
        <dbReference type="Proteomes" id="UP000233524"/>
    </source>
</evidence>
<dbReference type="VEuPathDB" id="FungiDB:jhhlp_001357"/>
<name>A0A2N3NI26_9PEZI</name>
<accession>A0A2N3NI26</accession>
<organism evidence="2 3">
    <name type="scientific">Lomentospora prolificans</name>
    <dbReference type="NCBI Taxonomy" id="41688"/>
    <lineage>
        <taxon>Eukaryota</taxon>
        <taxon>Fungi</taxon>
        <taxon>Dikarya</taxon>
        <taxon>Ascomycota</taxon>
        <taxon>Pezizomycotina</taxon>
        <taxon>Sordariomycetes</taxon>
        <taxon>Hypocreomycetidae</taxon>
        <taxon>Microascales</taxon>
        <taxon>Microascaceae</taxon>
        <taxon>Lomentospora</taxon>
    </lineage>
</organism>
<keyword evidence="3" id="KW-1185">Reference proteome</keyword>
<protein>
    <recommendedName>
        <fullName evidence="4">Dienelactone hydrolase domain-containing protein</fullName>
    </recommendedName>
</protein>
<evidence type="ECO:0008006" key="4">
    <source>
        <dbReference type="Google" id="ProtNLM"/>
    </source>
</evidence>
<dbReference type="Proteomes" id="UP000233524">
    <property type="component" value="Unassembled WGS sequence"/>
</dbReference>
<sequence>MQTKVILIALSALGGILARPQGFNNAGPSDANMPVQNGGSGPYTAGYSTADALPRHTLYYPKEVPEGLTLPILIWGEGACAADGLQFLEFLNEIASHGFFILASGAPNGSGQTTSALMTQAIDWALSDEAKAAHPYLETSRIAAAGQSCGGLEAYDMVGDDRVSAIGIFNSGFLDVSKSETVTPTIRKPIFYFIGGEADIAYANAERDWVRLPADTPRWKGNLAVGHGGTYRDTNGGAFGVAGTRFLQWVLRGNATASEFFTAGEAEEAGWVVESGALDKIDVAPLE</sequence>
<dbReference type="OrthoDB" id="2141514at2759"/>
<gene>
    <name evidence="2" type="ORF">jhhlp_001357</name>
</gene>
<proteinExistence type="predicted"/>
<dbReference type="Gene3D" id="3.40.50.1820">
    <property type="entry name" value="alpha/beta hydrolase"/>
    <property type="match status" value="1"/>
</dbReference>
<feature type="chain" id="PRO_5014878360" description="Dienelactone hydrolase domain-containing protein" evidence="1">
    <location>
        <begin position="19"/>
        <end position="287"/>
    </location>
</feature>
<dbReference type="PANTHER" id="PTHR33428">
    <property type="entry name" value="CHLOROPHYLLASE-2, CHLOROPLASTIC"/>
    <property type="match status" value="1"/>
</dbReference>
<feature type="signal peptide" evidence="1">
    <location>
        <begin position="1"/>
        <end position="18"/>
    </location>
</feature>
<dbReference type="SUPFAM" id="SSF53474">
    <property type="entry name" value="alpha/beta-Hydrolases"/>
    <property type="match status" value="1"/>
</dbReference>
<dbReference type="AlphaFoldDB" id="A0A2N3NI26"/>
<dbReference type="InterPro" id="IPR029058">
    <property type="entry name" value="AB_hydrolase_fold"/>
</dbReference>
<dbReference type="InParanoid" id="A0A2N3NI26"/>
<evidence type="ECO:0000313" key="2">
    <source>
        <dbReference type="EMBL" id="PKS12061.1"/>
    </source>
</evidence>
<dbReference type="EMBL" id="NLAX01000004">
    <property type="protein sequence ID" value="PKS12061.1"/>
    <property type="molecule type" value="Genomic_DNA"/>
</dbReference>
<keyword evidence="1" id="KW-0732">Signal</keyword>
<dbReference type="PANTHER" id="PTHR33428:SF14">
    <property type="entry name" value="CARBOXYLESTERASE TYPE B DOMAIN-CONTAINING PROTEIN"/>
    <property type="match status" value="1"/>
</dbReference>
<dbReference type="STRING" id="41688.A0A2N3NI26"/>
<comment type="caution">
    <text evidence="2">The sequence shown here is derived from an EMBL/GenBank/DDBJ whole genome shotgun (WGS) entry which is preliminary data.</text>
</comment>
<reference evidence="2 3" key="1">
    <citation type="journal article" date="2017" name="G3 (Bethesda)">
        <title>First Draft Genome Sequence of the Pathogenic Fungus Lomentospora prolificans (Formerly Scedosporium prolificans).</title>
        <authorList>
            <person name="Luo R."/>
            <person name="Zimin A."/>
            <person name="Workman R."/>
            <person name="Fan Y."/>
            <person name="Pertea G."/>
            <person name="Grossman N."/>
            <person name="Wear M.P."/>
            <person name="Jia B."/>
            <person name="Miller H."/>
            <person name="Casadevall A."/>
            <person name="Timp W."/>
            <person name="Zhang S.X."/>
            <person name="Salzberg S.L."/>
        </authorList>
    </citation>
    <scope>NUCLEOTIDE SEQUENCE [LARGE SCALE GENOMIC DNA]</scope>
    <source>
        <strain evidence="2 3">JHH-5317</strain>
    </source>
</reference>